<dbReference type="GeneID" id="109104889"/>
<keyword evidence="1" id="KW-0732">Signal</keyword>
<dbReference type="RefSeq" id="XP_042597431.1">
    <property type="nucleotide sequence ID" value="XM_042741497.1"/>
</dbReference>
<proteinExistence type="predicted"/>
<gene>
    <name evidence="3" type="primary">LOC109104889</name>
</gene>
<dbReference type="AlphaFoldDB" id="A0A9Q9XA89"/>
<dbReference type="InterPro" id="IPR001304">
    <property type="entry name" value="C-type_lectin-like"/>
</dbReference>
<dbReference type="PANTHER" id="PTHR45784">
    <property type="entry name" value="C-TYPE LECTIN DOMAIN FAMILY 20 MEMBER A-RELATED"/>
    <property type="match status" value="1"/>
</dbReference>
<evidence type="ECO:0000313" key="3">
    <source>
        <dbReference type="RefSeq" id="XP_042597431.1"/>
    </source>
</evidence>
<dbReference type="Pfam" id="PF00059">
    <property type="entry name" value="Lectin_C"/>
    <property type="match status" value="1"/>
</dbReference>
<organism evidence="3">
    <name type="scientific">Cyprinus carpio</name>
    <name type="common">Common carp</name>
    <dbReference type="NCBI Taxonomy" id="7962"/>
    <lineage>
        <taxon>Eukaryota</taxon>
        <taxon>Metazoa</taxon>
        <taxon>Chordata</taxon>
        <taxon>Craniata</taxon>
        <taxon>Vertebrata</taxon>
        <taxon>Euteleostomi</taxon>
        <taxon>Actinopterygii</taxon>
        <taxon>Neopterygii</taxon>
        <taxon>Teleostei</taxon>
        <taxon>Ostariophysi</taxon>
        <taxon>Cypriniformes</taxon>
        <taxon>Cyprinidae</taxon>
        <taxon>Cyprininae</taxon>
        <taxon>Cyprinus</taxon>
    </lineage>
</organism>
<name>A0A9Q9XA89_CYPCA</name>
<evidence type="ECO:0000259" key="2">
    <source>
        <dbReference type="PROSITE" id="PS50041"/>
    </source>
</evidence>
<dbReference type="PROSITE" id="PS50041">
    <property type="entry name" value="C_TYPE_LECTIN_2"/>
    <property type="match status" value="1"/>
</dbReference>
<dbReference type="CDD" id="cd00037">
    <property type="entry name" value="CLECT"/>
    <property type="match status" value="1"/>
</dbReference>
<accession>A0A9Q9XA89</accession>
<dbReference type="OrthoDB" id="7357196at2759"/>
<protein>
    <submittedName>
        <fullName evidence="3">Uncharacterized protein LOC109104889</fullName>
    </submittedName>
</protein>
<reference evidence="3" key="1">
    <citation type="submission" date="2025-08" db="UniProtKB">
        <authorList>
            <consortium name="RefSeq"/>
        </authorList>
    </citation>
    <scope>IDENTIFICATION</scope>
    <source>
        <tissue evidence="3">Muscle</tissue>
    </source>
</reference>
<dbReference type="SMART" id="SM00034">
    <property type="entry name" value="CLECT"/>
    <property type="match status" value="1"/>
</dbReference>
<dbReference type="PANTHER" id="PTHR45784:SF3">
    <property type="entry name" value="C-TYPE LECTIN DOMAIN FAMILY 4 MEMBER K-LIKE-RELATED"/>
    <property type="match status" value="1"/>
</dbReference>
<sequence>MLAVLLTILMFNQGLSLDNRGMSFITAFPENIAVYYQKTYNLFKITTLHPNTTIRVTYMANGRFKTNTSLAEGIVWTLNLTKQVEESQFMSSNKTFRITSDKNITVLSVSGWEGRFQSHVVQPEQNLGKVYHVPSLNYTKIATSFNLKMTSDVRFPPFRLMIINAVDMGKSVTIKRVDEKDPSQEETIKLDPYNLYQIEIIESVRQIYAEDKVAVILTHPCFDSNNCSCNMILNQLQPYVSNNNKDIFLMPPIFSARQLLVTTNEPFQVYKGWFTPYTGIWVQNSSNILPLLQNFRNNFSVISTTIQVSLRLISPGLVLDLIPISKFSGCYLVDLNSSRSGALVIANTSSADAVRINDQHLPPHISWNVINGTGYSWAVVEGKKISTIWHPFERIGVYMIERLEYNNTYGSAATVINTDPDDRGCLLTPEIFVLGEDEMSWFKSREYCMQNADLFARLNNESSQTKMALNMTREEPTEGWISLRRSLYSTDWYWKNEDTFSPNVDFTYWEKGQPEKPEKGLCASVSLDPNKNFKWKSARCCSKKKPVCYKRQKYFTLRDTL</sequence>
<feature type="signal peptide" evidence="1">
    <location>
        <begin position="1"/>
        <end position="16"/>
    </location>
</feature>
<feature type="chain" id="PRO_5040264982" evidence="1">
    <location>
        <begin position="17"/>
        <end position="561"/>
    </location>
</feature>
<dbReference type="Proteomes" id="UP001155660">
    <property type="component" value="Chromosome B16"/>
</dbReference>
<evidence type="ECO:0000256" key="1">
    <source>
        <dbReference type="SAM" id="SignalP"/>
    </source>
</evidence>
<feature type="domain" description="C-type lectin" evidence="2">
    <location>
        <begin position="432"/>
        <end position="549"/>
    </location>
</feature>
<dbReference type="KEGG" id="ccar:109104889"/>